<dbReference type="RefSeq" id="WP_092692909.1">
    <property type="nucleotide sequence ID" value="NZ_FNBK01000009.1"/>
</dbReference>
<sequence length="313" mass="33208">MQRRLQGSAIAAVGLLLAAVQVAHAMARTSTTVGFLVDLLPFLAMAAAITFAGVWVARSSDYVEYGTVVGAWVVGGAVAFAAITALILFSLNVATETFDVFGAAPYVAMDNVTAGTLAGVLVGIYDVRSRIDREELKRQRDRIETFANRAADTNHYGRALNECDTMDEVSSLCVEAATTLVQFRDVAFVERRGGFATLVESTIAGVDEETIAELAGLAAGAEPATVVTHEDDLPAGLPEDVERVVTILVTETDSATTALVAPDRGDTAVTEETRSLLEMLVAHAGTALENIYERSIPTRDPDDPVTIEIDEGE</sequence>
<gene>
    <name evidence="3" type="ORF">SAMN05216218_10996</name>
</gene>
<dbReference type="Proteomes" id="UP000199076">
    <property type="component" value="Unassembled WGS sequence"/>
</dbReference>
<dbReference type="AlphaFoldDB" id="A0A1G7NSM0"/>
<keyword evidence="3" id="KW-0418">Kinase</keyword>
<keyword evidence="1" id="KW-0812">Transmembrane</keyword>
<feature type="transmembrane region" description="Helical" evidence="1">
    <location>
        <begin position="35"/>
        <end position="57"/>
    </location>
</feature>
<accession>A0A1G7NSM0</accession>
<evidence type="ECO:0000259" key="2">
    <source>
        <dbReference type="Pfam" id="PF16926"/>
    </source>
</evidence>
<dbReference type="EMBL" id="FNBK01000009">
    <property type="protein sequence ID" value="SDF76240.1"/>
    <property type="molecule type" value="Genomic_DNA"/>
</dbReference>
<keyword evidence="1" id="KW-1133">Transmembrane helix</keyword>
<reference evidence="4" key="1">
    <citation type="submission" date="2016-10" db="EMBL/GenBank/DDBJ databases">
        <authorList>
            <person name="Varghese N."/>
            <person name="Submissions S."/>
        </authorList>
    </citation>
    <scope>NUCLEOTIDE SEQUENCE [LARGE SCALE GENOMIC DNA]</scope>
    <source>
        <strain evidence="4">IBRC-M 10760</strain>
    </source>
</reference>
<dbReference type="InterPro" id="IPR031623">
    <property type="entry name" value="HisKA_4TM"/>
</dbReference>
<evidence type="ECO:0000313" key="4">
    <source>
        <dbReference type="Proteomes" id="UP000199076"/>
    </source>
</evidence>
<protein>
    <submittedName>
        <fullName evidence="3">4TM region of histidine kinase</fullName>
    </submittedName>
</protein>
<name>A0A1G7NSM0_9EURY</name>
<evidence type="ECO:0000256" key="1">
    <source>
        <dbReference type="SAM" id="Phobius"/>
    </source>
</evidence>
<feature type="domain" description="Archaeal histidine kinase 4TM" evidence="2">
    <location>
        <begin position="9"/>
        <end position="132"/>
    </location>
</feature>
<dbReference type="Pfam" id="PF16926">
    <property type="entry name" value="HisKA_4TM"/>
    <property type="match status" value="1"/>
</dbReference>
<evidence type="ECO:0000313" key="3">
    <source>
        <dbReference type="EMBL" id="SDF76240.1"/>
    </source>
</evidence>
<organism evidence="3 4">
    <name type="scientific">Halorientalis regularis</name>
    <dbReference type="NCBI Taxonomy" id="660518"/>
    <lineage>
        <taxon>Archaea</taxon>
        <taxon>Methanobacteriati</taxon>
        <taxon>Methanobacteriota</taxon>
        <taxon>Stenosarchaea group</taxon>
        <taxon>Halobacteria</taxon>
        <taxon>Halobacteriales</taxon>
        <taxon>Haloarculaceae</taxon>
        <taxon>Halorientalis</taxon>
    </lineage>
</organism>
<feature type="transmembrane region" description="Helical" evidence="1">
    <location>
        <begin position="103"/>
        <end position="127"/>
    </location>
</feature>
<dbReference type="OrthoDB" id="241600at2157"/>
<proteinExistence type="predicted"/>
<keyword evidence="1" id="KW-0472">Membrane</keyword>
<dbReference type="GO" id="GO:0016301">
    <property type="term" value="F:kinase activity"/>
    <property type="evidence" value="ECO:0007669"/>
    <property type="project" value="UniProtKB-KW"/>
</dbReference>
<keyword evidence="3" id="KW-0808">Transferase</keyword>
<feature type="transmembrane region" description="Helical" evidence="1">
    <location>
        <begin position="69"/>
        <end position="91"/>
    </location>
</feature>
<keyword evidence="4" id="KW-1185">Reference proteome</keyword>